<dbReference type="STRING" id="1159016.SAMN02927937_00488"/>
<sequence length="77" mass="9193">MWSSIFKGIEFLFVDVLFVPMDWLAKLELSNWWIANILTWIFIIICCSAFVYWLKQLRIFAANNEDEQDTTAHSFLK</sequence>
<evidence type="ECO:0000256" key="1">
    <source>
        <dbReference type="SAM" id="Phobius"/>
    </source>
</evidence>
<organism evidence="2 3">
    <name type="scientific">Paenimyroides marinum</name>
    <dbReference type="NCBI Taxonomy" id="1159016"/>
    <lineage>
        <taxon>Bacteria</taxon>
        <taxon>Pseudomonadati</taxon>
        <taxon>Bacteroidota</taxon>
        <taxon>Flavobacteriia</taxon>
        <taxon>Flavobacteriales</taxon>
        <taxon>Flavobacteriaceae</taxon>
        <taxon>Paenimyroides</taxon>
    </lineage>
</organism>
<evidence type="ECO:0000313" key="3">
    <source>
        <dbReference type="Proteomes" id="UP000199634"/>
    </source>
</evidence>
<keyword evidence="1" id="KW-1133">Transmembrane helix</keyword>
<dbReference type="Pfam" id="PF19868">
    <property type="entry name" value="DUF6341"/>
    <property type="match status" value="1"/>
</dbReference>
<dbReference type="OrthoDB" id="1467828at2"/>
<dbReference type="AlphaFoldDB" id="A0A1H6JL04"/>
<evidence type="ECO:0008006" key="4">
    <source>
        <dbReference type="Google" id="ProtNLM"/>
    </source>
</evidence>
<feature type="transmembrane region" description="Helical" evidence="1">
    <location>
        <begin position="32"/>
        <end position="54"/>
    </location>
</feature>
<dbReference type="InterPro" id="IPR045922">
    <property type="entry name" value="DUF6341"/>
</dbReference>
<dbReference type="RefSeq" id="WP_091095938.1">
    <property type="nucleotide sequence ID" value="NZ_FNXE01000004.1"/>
</dbReference>
<keyword evidence="1" id="KW-0812">Transmembrane</keyword>
<protein>
    <recommendedName>
        <fullName evidence="4">Uracil phosphoribosyltransferase</fullName>
    </recommendedName>
</protein>
<reference evidence="2 3" key="1">
    <citation type="submission" date="2016-10" db="EMBL/GenBank/DDBJ databases">
        <authorList>
            <person name="de Groot N.N."/>
        </authorList>
    </citation>
    <scope>NUCLEOTIDE SEQUENCE [LARGE SCALE GENOMIC DNA]</scope>
    <source>
        <strain evidence="2 3">CGMCC 1.10825</strain>
    </source>
</reference>
<proteinExistence type="predicted"/>
<accession>A0A1H6JL04</accession>
<name>A0A1H6JL04_9FLAO</name>
<keyword evidence="1" id="KW-0472">Membrane</keyword>
<gene>
    <name evidence="2" type="ORF">SAMN02927937_00488</name>
</gene>
<keyword evidence="3" id="KW-1185">Reference proteome</keyword>
<dbReference type="Proteomes" id="UP000199634">
    <property type="component" value="Unassembled WGS sequence"/>
</dbReference>
<dbReference type="EMBL" id="FNXE01000004">
    <property type="protein sequence ID" value="SEH61519.1"/>
    <property type="molecule type" value="Genomic_DNA"/>
</dbReference>
<evidence type="ECO:0000313" key="2">
    <source>
        <dbReference type="EMBL" id="SEH61519.1"/>
    </source>
</evidence>